<dbReference type="GO" id="GO:0008270">
    <property type="term" value="F:zinc ion binding"/>
    <property type="evidence" value="ECO:0007669"/>
    <property type="project" value="InterPro"/>
</dbReference>
<dbReference type="Pfam" id="PF00194">
    <property type="entry name" value="Carb_anhydrase"/>
    <property type="match status" value="1"/>
</dbReference>
<comment type="caution">
    <text evidence="9">The sequence shown here is derived from an EMBL/GenBank/DDBJ whole genome shotgun (WGS) entry which is preliminary data.</text>
</comment>
<protein>
    <recommendedName>
        <fullName evidence="2">carbonic anhydrase</fullName>
        <ecNumber evidence="2">4.2.1.1</ecNumber>
    </recommendedName>
</protein>
<accession>A0AAU9IUT1</accession>
<feature type="domain" description="Alpha-carbonic anhydrase" evidence="8">
    <location>
        <begin position="14"/>
        <end position="245"/>
    </location>
</feature>
<sequence length="274" mass="31030">MRHLITLFCLAVSYELSYESGGDDWDGECASGTLQSPVNINESEAVTVSASTGSSISLQFIPKPIKGIWNSNIFELYGDMGSLTFYISEMLSITLKSQLAQFHSPSEHTINDEKFDLEMQITMYNPNVLGQTFILALLFKVSNKENSPFISQVIKSSNEVVDINLMDAFGGFDTIGDFYEFEGSMTTYPCQENVKWIVLSDVQSLAMDQLKFFVEKWSENNTFEGMIRSDRNIQPLNKRLMLRVRRRRPSRAPTANNQAGALVFELLMIIFLLF</sequence>
<dbReference type="EMBL" id="CAJZBQ010000018">
    <property type="protein sequence ID" value="CAG9317438.1"/>
    <property type="molecule type" value="Genomic_DNA"/>
</dbReference>
<comment type="similarity">
    <text evidence="1">Belongs to the alpha-carbonic anhydrase family.</text>
</comment>
<keyword evidence="7" id="KW-0732">Signal</keyword>
<organism evidence="9 10">
    <name type="scientific">Blepharisma stoltei</name>
    <dbReference type="NCBI Taxonomy" id="1481888"/>
    <lineage>
        <taxon>Eukaryota</taxon>
        <taxon>Sar</taxon>
        <taxon>Alveolata</taxon>
        <taxon>Ciliophora</taxon>
        <taxon>Postciliodesmatophora</taxon>
        <taxon>Heterotrichea</taxon>
        <taxon>Heterotrichida</taxon>
        <taxon>Blepharismidae</taxon>
        <taxon>Blepharisma</taxon>
    </lineage>
</organism>
<evidence type="ECO:0000313" key="9">
    <source>
        <dbReference type="EMBL" id="CAG9317438.1"/>
    </source>
</evidence>
<dbReference type="SMART" id="SM01057">
    <property type="entry name" value="Carb_anhydrase"/>
    <property type="match status" value="1"/>
</dbReference>
<dbReference type="Proteomes" id="UP001162131">
    <property type="component" value="Unassembled WGS sequence"/>
</dbReference>
<dbReference type="SUPFAM" id="SSF51069">
    <property type="entry name" value="Carbonic anhydrase"/>
    <property type="match status" value="1"/>
</dbReference>
<evidence type="ECO:0000259" key="8">
    <source>
        <dbReference type="PROSITE" id="PS51144"/>
    </source>
</evidence>
<dbReference type="InterPro" id="IPR001148">
    <property type="entry name" value="CA_dom"/>
</dbReference>
<evidence type="ECO:0000313" key="10">
    <source>
        <dbReference type="Proteomes" id="UP001162131"/>
    </source>
</evidence>
<evidence type="ECO:0000256" key="7">
    <source>
        <dbReference type="SAM" id="SignalP"/>
    </source>
</evidence>
<comment type="catalytic activity">
    <reaction evidence="6">
        <text>hydrogencarbonate + H(+) = CO2 + H2O</text>
        <dbReference type="Rhea" id="RHEA:10748"/>
        <dbReference type="ChEBI" id="CHEBI:15377"/>
        <dbReference type="ChEBI" id="CHEBI:15378"/>
        <dbReference type="ChEBI" id="CHEBI:16526"/>
        <dbReference type="ChEBI" id="CHEBI:17544"/>
        <dbReference type="EC" id="4.2.1.1"/>
    </reaction>
</comment>
<keyword evidence="4" id="KW-0862">Zinc</keyword>
<reference evidence="9" key="1">
    <citation type="submission" date="2021-09" db="EMBL/GenBank/DDBJ databases">
        <authorList>
            <consortium name="AG Swart"/>
            <person name="Singh M."/>
            <person name="Singh A."/>
            <person name="Seah K."/>
            <person name="Emmerich C."/>
        </authorList>
    </citation>
    <scope>NUCLEOTIDE SEQUENCE</scope>
    <source>
        <strain evidence="9">ATCC30299</strain>
    </source>
</reference>
<evidence type="ECO:0000256" key="6">
    <source>
        <dbReference type="ARBA" id="ARBA00048348"/>
    </source>
</evidence>
<proteinExistence type="inferred from homology"/>
<dbReference type="InterPro" id="IPR036398">
    <property type="entry name" value="CA_dom_sf"/>
</dbReference>
<dbReference type="PANTHER" id="PTHR18952:SF265">
    <property type="entry name" value="CARBONIC ANHYDRASE"/>
    <property type="match status" value="1"/>
</dbReference>
<dbReference type="InterPro" id="IPR041891">
    <property type="entry name" value="Alpha_CA_prokaryot-like"/>
</dbReference>
<dbReference type="EC" id="4.2.1.1" evidence="2"/>
<dbReference type="InterPro" id="IPR023561">
    <property type="entry name" value="Carbonic_anhydrase_a-class"/>
</dbReference>
<name>A0AAU9IUT1_9CILI</name>
<keyword evidence="3" id="KW-0479">Metal-binding</keyword>
<keyword evidence="10" id="KW-1185">Reference proteome</keyword>
<dbReference type="PROSITE" id="PS51144">
    <property type="entry name" value="ALPHA_CA_2"/>
    <property type="match status" value="1"/>
</dbReference>
<evidence type="ECO:0000256" key="2">
    <source>
        <dbReference type="ARBA" id="ARBA00012925"/>
    </source>
</evidence>
<dbReference type="AlphaFoldDB" id="A0AAU9IUT1"/>
<evidence type="ECO:0000256" key="1">
    <source>
        <dbReference type="ARBA" id="ARBA00010718"/>
    </source>
</evidence>
<evidence type="ECO:0000256" key="4">
    <source>
        <dbReference type="ARBA" id="ARBA00022833"/>
    </source>
</evidence>
<dbReference type="Gene3D" id="3.10.200.10">
    <property type="entry name" value="Alpha carbonic anhydrase"/>
    <property type="match status" value="1"/>
</dbReference>
<dbReference type="CDD" id="cd03124">
    <property type="entry name" value="alpha_CA_prokaryotic_like"/>
    <property type="match status" value="1"/>
</dbReference>
<keyword evidence="5" id="KW-0456">Lyase</keyword>
<evidence type="ECO:0000256" key="3">
    <source>
        <dbReference type="ARBA" id="ARBA00022723"/>
    </source>
</evidence>
<dbReference type="PANTHER" id="PTHR18952">
    <property type="entry name" value="CARBONIC ANHYDRASE"/>
    <property type="match status" value="1"/>
</dbReference>
<dbReference type="GO" id="GO:0004089">
    <property type="term" value="F:carbonate dehydratase activity"/>
    <property type="evidence" value="ECO:0007669"/>
    <property type="project" value="UniProtKB-EC"/>
</dbReference>
<gene>
    <name evidence="9" type="ORF">BSTOLATCC_MIC18685</name>
</gene>
<feature type="signal peptide" evidence="7">
    <location>
        <begin position="1"/>
        <end position="22"/>
    </location>
</feature>
<evidence type="ECO:0000256" key="5">
    <source>
        <dbReference type="ARBA" id="ARBA00023239"/>
    </source>
</evidence>
<feature type="chain" id="PRO_5043504924" description="carbonic anhydrase" evidence="7">
    <location>
        <begin position="23"/>
        <end position="274"/>
    </location>
</feature>